<evidence type="ECO:0000256" key="5">
    <source>
        <dbReference type="PROSITE-ProRule" id="PRU10141"/>
    </source>
</evidence>
<evidence type="ECO:0000256" key="1">
    <source>
        <dbReference type="ARBA" id="ARBA00022527"/>
    </source>
</evidence>
<dbReference type="Gene3D" id="1.25.40.10">
    <property type="entry name" value="Tetratricopeptide repeat domain"/>
    <property type="match status" value="2"/>
</dbReference>
<sequence>MDEDLLQFQIDLKEYKLDKVIGHGSYADVYLAYNRERKPFAAKVALNPLKEEIDQISFQREIRILSQLKHAAFVGFVGYSLKDFNKKKRPVIITEYIPNGSLASVVDCFNSDEDEMGLRDRWNDTLALITVYGVASGMAYLHESHIIHRDMKPENILLDGNLYPRITDFGLSKIFEDDSNYQSMQAGTCQYMAPEIIQNTNYDISVDVYAYGVIIYELLTKSFAYSGMQLVQIINRVPYGYRPPIPSEMPPAYKNLIESCWAKNARQRPTFREIVNKIESDDSFITEDVNRDKFLDYVNFVKNFVKDDMTEQNNGKKKKGRLSLRKTSSLLSSEVKKQLSNENKALVKSADKDDNEACFKVGKSLIEGNNGFPTKINDGISYLTKSAKSNHVDSLMFLADLYSSPDGPVPQDMKQAKSLYFEAAQNGSSRGMVKLGIILQQQKPPDYAGAARLFKKASDLNDGEAMLNYGFLFKNGQGVEKDISVAVQYYKKSADQGFPRGLNAYGVALESGWVNNEPNEVEAVRYYTRSAEAGCPAGMRNLGFMYRDGKGVEQNDETAASYFKKAAKLNDDDAMMNYGYMLQTGRGVPENKAKAANYYKNAAKLGNDDAMYHYGLMLINGDGIPKDINKAMKYLKKAMDLGNPDAEKYYKFAERQLNSETNSSSKDKDQNNGEDSSKKHHHHHKK</sequence>
<dbReference type="EMBL" id="JAPFFF010000009">
    <property type="protein sequence ID" value="KAK8882752.1"/>
    <property type="molecule type" value="Genomic_DNA"/>
</dbReference>
<evidence type="ECO:0000256" key="4">
    <source>
        <dbReference type="ARBA" id="ARBA00038101"/>
    </source>
</evidence>
<dbReference type="InterPro" id="IPR001245">
    <property type="entry name" value="Ser-Thr/Tyr_kinase_cat_dom"/>
</dbReference>
<evidence type="ECO:0000313" key="8">
    <source>
        <dbReference type="EMBL" id="KAK8882752.1"/>
    </source>
</evidence>
<dbReference type="SUPFAM" id="SSF56112">
    <property type="entry name" value="Protein kinase-like (PK-like)"/>
    <property type="match status" value="1"/>
</dbReference>
<evidence type="ECO:0000256" key="3">
    <source>
        <dbReference type="ARBA" id="ARBA00022840"/>
    </source>
</evidence>
<dbReference type="PROSITE" id="PS00108">
    <property type="entry name" value="PROTEIN_KINASE_ST"/>
    <property type="match status" value="1"/>
</dbReference>
<dbReference type="CDD" id="cd13999">
    <property type="entry name" value="STKc_MAP3K-like"/>
    <property type="match status" value="1"/>
</dbReference>
<keyword evidence="3 5" id="KW-0067">ATP-binding</keyword>
<dbReference type="PROSITE" id="PS00107">
    <property type="entry name" value="PROTEIN_KINASE_ATP"/>
    <property type="match status" value="1"/>
</dbReference>
<feature type="domain" description="Protein kinase" evidence="7">
    <location>
        <begin position="15"/>
        <end position="285"/>
    </location>
</feature>
<keyword evidence="1" id="KW-0418">Kinase</keyword>
<dbReference type="InterPro" id="IPR011009">
    <property type="entry name" value="Kinase-like_dom_sf"/>
</dbReference>
<proteinExistence type="inferred from homology"/>
<dbReference type="InterPro" id="IPR011990">
    <property type="entry name" value="TPR-like_helical_dom_sf"/>
</dbReference>
<dbReference type="PRINTS" id="PR00109">
    <property type="entry name" value="TYRKINASE"/>
</dbReference>
<dbReference type="InterPro" id="IPR006597">
    <property type="entry name" value="Sel1-like"/>
</dbReference>
<comment type="caution">
    <text evidence="8">The sequence shown here is derived from an EMBL/GenBank/DDBJ whole genome shotgun (WGS) entry which is preliminary data.</text>
</comment>
<dbReference type="InterPro" id="IPR008271">
    <property type="entry name" value="Ser/Thr_kinase_AS"/>
</dbReference>
<evidence type="ECO:0000259" key="7">
    <source>
        <dbReference type="PROSITE" id="PS50011"/>
    </source>
</evidence>
<dbReference type="SUPFAM" id="SSF81901">
    <property type="entry name" value="HCP-like"/>
    <property type="match status" value="2"/>
</dbReference>
<dbReference type="SMART" id="SM00220">
    <property type="entry name" value="S_TKc"/>
    <property type="match status" value="1"/>
</dbReference>
<dbReference type="SMART" id="SM00671">
    <property type="entry name" value="SEL1"/>
    <property type="match status" value="8"/>
</dbReference>
<feature type="compositionally biased region" description="Basic and acidic residues" evidence="6">
    <location>
        <begin position="665"/>
        <end position="677"/>
    </location>
</feature>
<organism evidence="8 9">
    <name type="scientific">Tritrichomonas musculus</name>
    <dbReference type="NCBI Taxonomy" id="1915356"/>
    <lineage>
        <taxon>Eukaryota</taxon>
        <taxon>Metamonada</taxon>
        <taxon>Parabasalia</taxon>
        <taxon>Tritrichomonadida</taxon>
        <taxon>Tritrichomonadidae</taxon>
        <taxon>Tritrichomonas</taxon>
    </lineage>
</organism>
<protein>
    <recommendedName>
        <fullName evidence="7">Protein kinase domain-containing protein</fullName>
    </recommendedName>
</protein>
<feature type="region of interest" description="Disordered" evidence="6">
    <location>
        <begin position="654"/>
        <end position="686"/>
    </location>
</feature>
<keyword evidence="2 5" id="KW-0547">Nucleotide-binding</keyword>
<dbReference type="Gene3D" id="1.10.510.10">
    <property type="entry name" value="Transferase(Phosphotransferase) domain 1"/>
    <property type="match status" value="1"/>
</dbReference>
<dbReference type="PROSITE" id="PS50011">
    <property type="entry name" value="PROTEIN_KINASE_DOM"/>
    <property type="match status" value="1"/>
</dbReference>
<keyword evidence="1" id="KW-0808">Transferase</keyword>
<dbReference type="InterPro" id="IPR000719">
    <property type="entry name" value="Prot_kinase_dom"/>
</dbReference>
<evidence type="ECO:0000256" key="6">
    <source>
        <dbReference type="SAM" id="MobiDB-lite"/>
    </source>
</evidence>
<keyword evidence="1" id="KW-0723">Serine/threonine-protein kinase</keyword>
<dbReference type="Pfam" id="PF08238">
    <property type="entry name" value="Sel1"/>
    <property type="match status" value="8"/>
</dbReference>
<dbReference type="PANTHER" id="PTHR11102:SF160">
    <property type="entry name" value="ERAD-ASSOCIATED E3 UBIQUITIN-PROTEIN LIGASE COMPONENT HRD3"/>
    <property type="match status" value="1"/>
</dbReference>
<dbReference type="Pfam" id="PF07714">
    <property type="entry name" value="PK_Tyr_Ser-Thr"/>
    <property type="match status" value="1"/>
</dbReference>
<reference evidence="8 9" key="1">
    <citation type="submission" date="2024-04" db="EMBL/GenBank/DDBJ databases">
        <title>Tritrichomonas musculus Genome.</title>
        <authorList>
            <person name="Alves-Ferreira E."/>
            <person name="Grigg M."/>
            <person name="Lorenzi H."/>
            <person name="Galac M."/>
        </authorList>
    </citation>
    <scope>NUCLEOTIDE SEQUENCE [LARGE SCALE GENOMIC DNA]</scope>
    <source>
        <strain evidence="8 9">EAF2021</strain>
    </source>
</reference>
<feature type="binding site" evidence="5">
    <location>
        <position position="43"/>
    </location>
    <ligand>
        <name>ATP</name>
        <dbReference type="ChEBI" id="CHEBI:30616"/>
    </ligand>
</feature>
<dbReference type="InterPro" id="IPR050767">
    <property type="entry name" value="Sel1_AlgK"/>
</dbReference>
<gene>
    <name evidence="8" type="ORF">M9Y10_045393</name>
</gene>
<evidence type="ECO:0000313" key="9">
    <source>
        <dbReference type="Proteomes" id="UP001470230"/>
    </source>
</evidence>
<dbReference type="Proteomes" id="UP001470230">
    <property type="component" value="Unassembled WGS sequence"/>
</dbReference>
<dbReference type="InterPro" id="IPR017441">
    <property type="entry name" value="Protein_kinase_ATP_BS"/>
</dbReference>
<dbReference type="PANTHER" id="PTHR11102">
    <property type="entry name" value="SEL-1-LIKE PROTEIN"/>
    <property type="match status" value="1"/>
</dbReference>
<keyword evidence="9" id="KW-1185">Reference proteome</keyword>
<name>A0ABR2JWZ2_9EUKA</name>
<comment type="similarity">
    <text evidence="4">Belongs to the sel-1 family.</text>
</comment>
<evidence type="ECO:0000256" key="2">
    <source>
        <dbReference type="ARBA" id="ARBA00022741"/>
    </source>
</evidence>
<accession>A0ABR2JWZ2</accession>